<name>A0A6B0TRE2_9RHOB</name>
<feature type="chain" id="PRO_5025387791" description="Porin" evidence="1">
    <location>
        <begin position="21"/>
        <end position="349"/>
    </location>
</feature>
<evidence type="ECO:0000256" key="1">
    <source>
        <dbReference type="SAM" id="SignalP"/>
    </source>
</evidence>
<evidence type="ECO:0008006" key="4">
    <source>
        <dbReference type="Google" id="ProtNLM"/>
    </source>
</evidence>
<comment type="caution">
    <text evidence="2">The sequence shown here is derived from an EMBL/GenBank/DDBJ whole genome shotgun (WGS) entry which is preliminary data.</text>
</comment>
<feature type="signal peptide" evidence="1">
    <location>
        <begin position="1"/>
        <end position="20"/>
    </location>
</feature>
<protein>
    <recommendedName>
        <fullName evidence="4">Porin</fullName>
    </recommendedName>
</protein>
<gene>
    <name evidence="2" type="ORF">GSH16_02865</name>
</gene>
<reference evidence="2 3" key="1">
    <citation type="submission" date="2019-12" db="EMBL/GenBank/DDBJ databases">
        <title>Strain KN286 was isolated from seawater, which was collected from Caroline Seamount in the tropical western Pacific.</title>
        <authorList>
            <person name="Wang Q."/>
        </authorList>
    </citation>
    <scope>NUCLEOTIDE SEQUENCE [LARGE SCALE GENOMIC DNA]</scope>
    <source>
        <strain evidence="2 3">KN286</strain>
    </source>
</reference>
<dbReference type="SUPFAM" id="SSF56935">
    <property type="entry name" value="Porins"/>
    <property type="match status" value="1"/>
</dbReference>
<dbReference type="EMBL" id="WUWG01000001">
    <property type="protein sequence ID" value="MXU64375.1"/>
    <property type="molecule type" value="Genomic_DNA"/>
</dbReference>
<keyword evidence="1" id="KW-0732">Signal</keyword>
<evidence type="ECO:0000313" key="3">
    <source>
        <dbReference type="Proteomes" id="UP000436016"/>
    </source>
</evidence>
<dbReference type="AlphaFoldDB" id="A0A6B0TRE2"/>
<accession>A0A6B0TRE2</accession>
<sequence>MKVYLSSLVLVTAAATAVQAQDGRSPLAFDVGQGITVTPYGYIKLDIVGDDEYVLGRTTAPIRDIGLADGPADGPAEDAFLNETRIGVDVDAGEALFKLEGDFYGEDDSLRLRLGYLDWRWLRIGQDWTTFMSTAVLPKTVDFQGSAATPFARVPMFRVTVPAGDRVTVSAALEEDVQKNGDPAFALSAKYALDQGSVFASAITRDTEIAGDQVSGWGVNLSGVWNAWDGGSLRATASTGDGIADYLSVGFSQSDLTSDADHGRVNAAMLSATHDFTDTLTGALTATWVDFPEAVGVDTETLTTLHMSAFYTPIENTTFMAEVFVGDREQDDGASFNTSRLQVAVKYSF</sequence>
<keyword evidence="3" id="KW-1185">Reference proteome</keyword>
<dbReference type="RefSeq" id="WP_160851677.1">
    <property type="nucleotide sequence ID" value="NZ_WUWG01000001.1"/>
</dbReference>
<evidence type="ECO:0000313" key="2">
    <source>
        <dbReference type="EMBL" id="MXU64375.1"/>
    </source>
</evidence>
<organism evidence="2 3">
    <name type="scientific">Oceanomicrobium pacificus</name>
    <dbReference type="NCBI Taxonomy" id="2692916"/>
    <lineage>
        <taxon>Bacteria</taxon>
        <taxon>Pseudomonadati</taxon>
        <taxon>Pseudomonadota</taxon>
        <taxon>Alphaproteobacteria</taxon>
        <taxon>Rhodobacterales</taxon>
        <taxon>Paracoccaceae</taxon>
        <taxon>Oceanomicrobium</taxon>
    </lineage>
</organism>
<proteinExistence type="predicted"/>
<dbReference type="Proteomes" id="UP000436016">
    <property type="component" value="Unassembled WGS sequence"/>
</dbReference>